<dbReference type="RefSeq" id="WP_156352323.1">
    <property type="nucleotide sequence ID" value="NZ_CACRST010000006.1"/>
</dbReference>
<dbReference type="InterPro" id="IPR011063">
    <property type="entry name" value="TilS/TtcA_N"/>
</dbReference>
<sequence>MQDQIFKKVQAFAEKNRIFQDCSLVIAGVSGGGDSMAMLDILQRFSSAYDFELRVVHVNHGIRGEEALRDQNFVEKVCEERGISCGVYSYPVPALAGQWKTGMEEAGRRVRRDAFQKELEGSKKQKGLIALAHNKNDLAETMIHHLCRGTGLRGLSPMEARKDGVIRPVLCLERKEIDNYLKERKISFVEDSTNFEDEYTRNKIRHHLLPVMEKEINERTVSHMAETAELLGQAEKFLQTEGAVLAASCKNQDGYLFGRDFFAKQEILQKYAVRQAMEELAGRRRDLSMLHVKQVLELAGLGTGAVLDLPFTLGAEKTYEGILLRRKKSPVWESIKKEEHPLPLQGVLECVYGCFETKIFPWSDQKICEKKYTKWLDYDKIKYDVSIRTRKSGDYLIVNSEGRHKKLTRCMIDEKIPREKRDEIPLAAAGSEILWIVGGRMNERYKITSETKNVLEIKYKGGQM</sequence>
<dbReference type="Pfam" id="PF01171">
    <property type="entry name" value="ATP_bind_3"/>
    <property type="match status" value="1"/>
</dbReference>
<keyword evidence="3 8" id="KW-0436">Ligase</keyword>
<keyword evidence="2 8" id="KW-0963">Cytoplasm</keyword>
<name>A0A6N2R0U4_9FIRM</name>
<keyword evidence="5 8" id="KW-0547">Nucleotide-binding</keyword>
<keyword evidence="4 8" id="KW-0819">tRNA processing</keyword>
<dbReference type="CDD" id="cd01992">
    <property type="entry name" value="TilS_N"/>
    <property type="match status" value="1"/>
</dbReference>
<dbReference type="GO" id="GO:0006400">
    <property type="term" value="P:tRNA modification"/>
    <property type="evidence" value="ECO:0007669"/>
    <property type="project" value="UniProtKB-UniRule"/>
</dbReference>
<comment type="function">
    <text evidence="8">Ligates lysine onto the cytidine present at position 34 of the AUA codon-specific tRNA(Ile) that contains the anticodon CAU, in an ATP-dependent manner. Cytidine is converted to lysidine, thus changing the amino acid specificity of the tRNA from methionine to isoleucine.</text>
</comment>
<evidence type="ECO:0000256" key="3">
    <source>
        <dbReference type="ARBA" id="ARBA00022598"/>
    </source>
</evidence>
<dbReference type="EMBL" id="CACRST010000006">
    <property type="protein sequence ID" value="VYS73919.1"/>
    <property type="molecule type" value="Genomic_DNA"/>
</dbReference>
<dbReference type="Gene3D" id="3.40.50.620">
    <property type="entry name" value="HUPs"/>
    <property type="match status" value="1"/>
</dbReference>
<dbReference type="SMART" id="SM00977">
    <property type="entry name" value="TilS_C"/>
    <property type="match status" value="1"/>
</dbReference>
<evidence type="ECO:0000256" key="6">
    <source>
        <dbReference type="ARBA" id="ARBA00022840"/>
    </source>
</evidence>
<dbReference type="InterPro" id="IPR012094">
    <property type="entry name" value="tRNA_Ile_lys_synt"/>
</dbReference>
<dbReference type="HAMAP" id="MF_01161">
    <property type="entry name" value="tRNA_Ile_lys_synt"/>
    <property type="match status" value="1"/>
</dbReference>
<dbReference type="PANTHER" id="PTHR43033">
    <property type="entry name" value="TRNA(ILE)-LYSIDINE SYNTHASE-RELATED"/>
    <property type="match status" value="1"/>
</dbReference>
<dbReference type="NCBIfam" id="TIGR02432">
    <property type="entry name" value="lysidine_TilS_N"/>
    <property type="match status" value="1"/>
</dbReference>
<evidence type="ECO:0000256" key="1">
    <source>
        <dbReference type="ARBA" id="ARBA00004496"/>
    </source>
</evidence>
<keyword evidence="6 8" id="KW-0067">ATP-binding</keyword>
<dbReference type="InterPro" id="IPR012796">
    <property type="entry name" value="Lysidine-tRNA-synth_C"/>
</dbReference>
<accession>A0A6N2R0U4</accession>
<evidence type="ECO:0000259" key="9">
    <source>
        <dbReference type="SMART" id="SM00977"/>
    </source>
</evidence>
<dbReference type="InterPro" id="IPR014729">
    <property type="entry name" value="Rossmann-like_a/b/a_fold"/>
</dbReference>
<protein>
    <recommendedName>
        <fullName evidence="8">tRNA(Ile)-lysidine synthase</fullName>
        <ecNumber evidence="8">6.3.4.19</ecNumber>
    </recommendedName>
    <alternativeName>
        <fullName evidence="8">tRNA(Ile)-2-lysyl-cytidine synthase</fullName>
    </alternativeName>
    <alternativeName>
        <fullName evidence="8">tRNA(Ile)-lysidine synthetase</fullName>
    </alternativeName>
</protein>
<feature type="domain" description="Lysidine-tRNA(Ile) synthetase C-terminal" evidence="9">
    <location>
        <begin position="385"/>
        <end position="457"/>
    </location>
</feature>
<evidence type="ECO:0000313" key="10">
    <source>
        <dbReference type="EMBL" id="VYS73919.1"/>
    </source>
</evidence>
<evidence type="ECO:0000256" key="4">
    <source>
        <dbReference type="ARBA" id="ARBA00022694"/>
    </source>
</evidence>
<evidence type="ECO:0000256" key="7">
    <source>
        <dbReference type="ARBA" id="ARBA00048539"/>
    </source>
</evidence>
<comment type="catalytic activity">
    <reaction evidence="7 8">
        <text>cytidine(34) in tRNA(Ile2) + L-lysine + ATP = lysidine(34) in tRNA(Ile2) + AMP + diphosphate + H(+)</text>
        <dbReference type="Rhea" id="RHEA:43744"/>
        <dbReference type="Rhea" id="RHEA-COMP:10625"/>
        <dbReference type="Rhea" id="RHEA-COMP:10670"/>
        <dbReference type="ChEBI" id="CHEBI:15378"/>
        <dbReference type="ChEBI" id="CHEBI:30616"/>
        <dbReference type="ChEBI" id="CHEBI:32551"/>
        <dbReference type="ChEBI" id="CHEBI:33019"/>
        <dbReference type="ChEBI" id="CHEBI:82748"/>
        <dbReference type="ChEBI" id="CHEBI:83665"/>
        <dbReference type="ChEBI" id="CHEBI:456215"/>
        <dbReference type="EC" id="6.3.4.19"/>
    </reaction>
</comment>
<dbReference type="SUPFAM" id="SSF52402">
    <property type="entry name" value="Adenine nucleotide alpha hydrolases-like"/>
    <property type="match status" value="1"/>
</dbReference>
<evidence type="ECO:0000256" key="2">
    <source>
        <dbReference type="ARBA" id="ARBA00022490"/>
    </source>
</evidence>
<organism evidence="10">
    <name type="scientific">Blautia glucerasea</name>
    <dbReference type="NCBI Taxonomy" id="536633"/>
    <lineage>
        <taxon>Bacteria</taxon>
        <taxon>Bacillati</taxon>
        <taxon>Bacillota</taxon>
        <taxon>Clostridia</taxon>
        <taxon>Lachnospirales</taxon>
        <taxon>Lachnospiraceae</taxon>
        <taxon>Blautia</taxon>
    </lineage>
</organism>
<dbReference type="GO" id="GO:0005524">
    <property type="term" value="F:ATP binding"/>
    <property type="evidence" value="ECO:0007669"/>
    <property type="project" value="UniProtKB-UniRule"/>
</dbReference>
<comment type="domain">
    <text evidence="8">The N-terminal region contains the highly conserved SGGXDS motif, predicted to be a P-loop motif involved in ATP binding.</text>
</comment>
<dbReference type="NCBIfam" id="TIGR02433">
    <property type="entry name" value="lysidine_TilS_C"/>
    <property type="match status" value="1"/>
</dbReference>
<dbReference type="AlphaFoldDB" id="A0A6N2R0U4"/>
<evidence type="ECO:0000256" key="5">
    <source>
        <dbReference type="ARBA" id="ARBA00022741"/>
    </source>
</evidence>
<dbReference type="InterPro" id="IPR012795">
    <property type="entry name" value="tRNA_Ile_lys_synt_N"/>
</dbReference>
<comment type="similarity">
    <text evidence="8">Belongs to the tRNA(Ile)-lysidine synthase family.</text>
</comment>
<dbReference type="SUPFAM" id="SSF56037">
    <property type="entry name" value="PheT/TilS domain"/>
    <property type="match status" value="1"/>
</dbReference>
<dbReference type="GO" id="GO:0005737">
    <property type="term" value="C:cytoplasm"/>
    <property type="evidence" value="ECO:0007669"/>
    <property type="project" value="UniProtKB-SubCell"/>
</dbReference>
<evidence type="ECO:0000256" key="8">
    <source>
        <dbReference type="HAMAP-Rule" id="MF_01161"/>
    </source>
</evidence>
<feature type="binding site" evidence="8">
    <location>
        <begin position="30"/>
        <end position="35"/>
    </location>
    <ligand>
        <name>ATP</name>
        <dbReference type="ChEBI" id="CHEBI:30616"/>
    </ligand>
</feature>
<dbReference type="EC" id="6.3.4.19" evidence="8"/>
<proteinExistence type="inferred from homology"/>
<dbReference type="PANTHER" id="PTHR43033:SF1">
    <property type="entry name" value="TRNA(ILE)-LYSIDINE SYNTHASE-RELATED"/>
    <property type="match status" value="1"/>
</dbReference>
<gene>
    <name evidence="8 10" type="primary">tilS</name>
    <name evidence="10" type="ORF">BGLFYP119_00367</name>
</gene>
<dbReference type="Pfam" id="PF11734">
    <property type="entry name" value="TilS_C"/>
    <property type="match status" value="1"/>
</dbReference>
<reference evidence="10" key="1">
    <citation type="submission" date="2019-11" db="EMBL/GenBank/DDBJ databases">
        <authorList>
            <person name="Feng L."/>
        </authorList>
    </citation>
    <scope>NUCLEOTIDE SEQUENCE</scope>
    <source>
        <strain evidence="10">BgluceraseaLFYP119</strain>
    </source>
</reference>
<dbReference type="GO" id="GO:0032267">
    <property type="term" value="F:tRNA(Ile)-lysidine synthase activity"/>
    <property type="evidence" value="ECO:0007669"/>
    <property type="project" value="UniProtKB-EC"/>
</dbReference>
<comment type="subcellular location">
    <subcellularLocation>
        <location evidence="1 8">Cytoplasm</location>
    </subcellularLocation>
</comment>